<dbReference type="NCBIfam" id="TIGR00487">
    <property type="entry name" value="IF-2"/>
    <property type="match status" value="1"/>
</dbReference>
<dbReference type="Gene3D" id="3.40.50.10050">
    <property type="entry name" value="Translation initiation factor IF- 2, domain 3"/>
    <property type="match status" value="1"/>
</dbReference>
<accession>A0A6J6MMN9</accession>
<dbReference type="PROSITE" id="PS51722">
    <property type="entry name" value="G_TR_2"/>
    <property type="match status" value="1"/>
</dbReference>
<dbReference type="SUPFAM" id="SSF52156">
    <property type="entry name" value="Initiation factor IF2/eIF5b, domain 3"/>
    <property type="match status" value="1"/>
</dbReference>
<dbReference type="EMBL" id="CAEZXE010000037">
    <property type="protein sequence ID" value="CAB4675046.1"/>
    <property type="molecule type" value="Genomic_DNA"/>
</dbReference>
<dbReference type="SUPFAM" id="SSF50447">
    <property type="entry name" value="Translation proteins"/>
    <property type="match status" value="2"/>
</dbReference>
<protein>
    <submittedName>
        <fullName evidence="9">Unannotated protein</fullName>
    </submittedName>
</protein>
<dbReference type="FunFam" id="2.40.30.10:FF:000008">
    <property type="entry name" value="Translation initiation factor IF-2"/>
    <property type="match status" value="1"/>
</dbReference>
<dbReference type="Gene3D" id="3.40.50.300">
    <property type="entry name" value="P-loop containing nucleotide triphosphate hydrolases"/>
    <property type="match status" value="1"/>
</dbReference>
<dbReference type="GO" id="GO:0005829">
    <property type="term" value="C:cytosol"/>
    <property type="evidence" value="ECO:0007669"/>
    <property type="project" value="TreeGrafter"/>
</dbReference>
<dbReference type="Pfam" id="PF11987">
    <property type="entry name" value="IF-2"/>
    <property type="match status" value="1"/>
</dbReference>
<dbReference type="InterPro" id="IPR023115">
    <property type="entry name" value="TIF_IF2_dom3"/>
</dbReference>
<dbReference type="PROSITE" id="PS01176">
    <property type="entry name" value="IF2"/>
    <property type="match status" value="1"/>
</dbReference>
<dbReference type="InterPro" id="IPR004161">
    <property type="entry name" value="EFTu-like_2"/>
</dbReference>
<evidence type="ECO:0000256" key="3">
    <source>
        <dbReference type="ARBA" id="ARBA00022490"/>
    </source>
</evidence>
<dbReference type="FunFam" id="3.40.50.300:FF:000019">
    <property type="entry name" value="Translation initiation factor IF-2"/>
    <property type="match status" value="1"/>
</dbReference>
<dbReference type="FunFam" id="3.40.50.10050:FF:000001">
    <property type="entry name" value="Translation initiation factor IF-2"/>
    <property type="match status" value="1"/>
</dbReference>
<dbReference type="Gene3D" id="2.40.30.10">
    <property type="entry name" value="Translation factors"/>
    <property type="match status" value="2"/>
</dbReference>
<dbReference type="AlphaFoldDB" id="A0A6J6MMN9"/>
<dbReference type="CDD" id="cd03702">
    <property type="entry name" value="IF2_mtIF2_II"/>
    <property type="match status" value="1"/>
</dbReference>
<organism evidence="9">
    <name type="scientific">freshwater metagenome</name>
    <dbReference type="NCBI Taxonomy" id="449393"/>
    <lineage>
        <taxon>unclassified sequences</taxon>
        <taxon>metagenomes</taxon>
        <taxon>ecological metagenomes</taxon>
    </lineage>
</organism>
<dbReference type="InterPro" id="IPR000178">
    <property type="entry name" value="TF_IF2_bacterial-like"/>
</dbReference>
<dbReference type="InterPro" id="IPR005225">
    <property type="entry name" value="Small_GTP-bd"/>
</dbReference>
<evidence type="ECO:0000256" key="7">
    <source>
        <dbReference type="ARBA" id="ARBA00023134"/>
    </source>
</evidence>
<keyword evidence="4" id="KW-0396">Initiation factor</keyword>
<dbReference type="InterPro" id="IPR036925">
    <property type="entry name" value="TIF_IF2_dom3_sf"/>
</dbReference>
<keyword evidence="5" id="KW-0547">Nucleotide-binding</keyword>
<evidence type="ECO:0000313" key="9">
    <source>
        <dbReference type="EMBL" id="CAB4675046.1"/>
    </source>
</evidence>
<evidence type="ECO:0000256" key="4">
    <source>
        <dbReference type="ARBA" id="ARBA00022540"/>
    </source>
</evidence>
<evidence type="ECO:0000256" key="2">
    <source>
        <dbReference type="ARBA" id="ARBA00007733"/>
    </source>
</evidence>
<dbReference type="PANTHER" id="PTHR43381:SF5">
    <property type="entry name" value="TR-TYPE G DOMAIN-CONTAINING PROTEIN"/>
    <property type="match status" value="1"/>
</dbReference>
<reference evidence="9" key="1">
    <citation type="submission" date="2020-05" db="EMBL/GenBank/DDBJ databases">
        <authorList>
            <person name="Chiriac C."/>
            <person name="Salcher M."/>
            <person name="Ghai R."/>
            <person name="Kavagutti S V."/>
        </authorList>
    </citation>
    <scope>NUCLEOTIDE SEQUENCE</scope>
</reference>
<comment type="similarity">
    <text evidence="2">Belongs to the TRAFAC class translation factor GTPase superfamily. Classic translation factor GTPase family. IF-2 subfamily.</text>
</comment>
<dbReference type="InterPro" id="IPR027417">
    <property type="entry name" value="P-loop_NTPase"/>
</dbReference>
<dbReference type="Pfam" id="PF03144">
    <property type="entry name" value="GTP_EFTU_D2"/>
    <property type="match status" value="1"/>
</dbReference>
<dbReference type="Pfam" id="PF00009">
    <property type="entry name" value="GTP_EFTU"/>
    <property type="match status" value="1"/>
</dbReference>
<dbReference type="InterPro" id="IPR000795">
    <property type="entry name" value="T_Tr_GTP-bd_dom"/>
</dbReference>
<dbReference type="InterPro" id="IPR015760">
    <property type="entry name" value="TIF_IF2"/>
</dbReference>
<dbReference type="InterPro" id="IPR053905">
    <property type="entry name" value="EF-G-like_DII"/>
</dbReference>
<name>A0A6J6MMN9_9ZZZZ</name>
<dbReference type="CDD" id="cd01887">
    <property type="entry name" value="IF2_eIF5B"/>
    <property type="match status" value="1"/>
</dbReference>
<dbReference type="GO" id="GO:0005525">
    <property type="term" value="F:GTP binding"/>
    <property type="evidence" value="ECO:0007669"/>
    <property type="project" value="UniProtKB-KW"/>
</dbReference>
<sequence length="561" mass="60908">MVTATQSLSDDMIELFAAEIGASIRLVNPGEEQEVELQKLLMLEEDVDDATYESWAHRPPVITVMGHVDHGKTKLLDQIRNANVVAGEAGGITQHIGAYQVTQDGRAITFLDTPGHEAFTAMRARGADATDVVILVVAADDGVMPQTIEAINHAKAADVPIIVAINKIDRENADPTRVMQQLSEHELVPEAWGGETVMVEVSALQNLGIDDLLENVLIMADLEDLRANDEGRARGVVLESNLDIGRGPVATVLVQHGTLRVGDPMVAGAAWGRVRAIIDDQGNQIKEAGPSAPVQVLGLSDVAIAGDRFVVAPDEKTASKVAATREHWLRVATIGREAHAMSGGAKLEDIFQQIQAGESATLNLILKADVTGSLEALTESLKRLERDEVKLAFVHRAVGGITQNDVQLAATSNATIIGFNVRPDRQARELADTEHVEIRAYEIIYQVLEDIEKAMLGLLKPEYEEIVTGEAEVREIFRVPKVGAIAGCYVTNGQITRGTKVRFLREGTIIWKGSVASLRRFKDDVREVAAGFECGIGLTDFQDLKPGDIIETYEDREIPRT</sequence>
<dbReference type="SUPFAM" id="SSF52540">
    <property type="entry name" value="P-loop containing nucleoside triphosphate hydrolases"/>
    <property type="match status" value="1"/>
</dbReference>
<keyword evidence="6" id="KW-0648">Protein biosynthesis</keyword>
<dbReference type="PANTHER" id="PTHR43381">
    <property type="entry name" value="TRANSLATION INITIATION FACTOR IF-2-RELATED"/>
    <property type="match status" value="1"/>
</dbReference>
<evidence type="ECO:0000256" key="5">
    <source>
        <dbReference type="ARBA" id="ARBA00022741"/>
    </source>
</evidence>
<dbReference type="GO" id="GO:0003924">
    <property type="term" value="F:GTPase activity"/>
    <property type="evidence" value="ECO:0007669"/>
    <property type="project" value="InterPro"/>
</dbReference>
<dbReference type="Pfam" id="PF22042">
    <property type="entry name" value="EF-G_D2"/>
    <property type="match status" value="1"/>
</dbReference>
<gene>
    <name evidence="9" type="ORF">UFOPK2350_00594</name>
</gene>
<dbReference type="NCBIfam" id="TIGR00231">
    <property type="entry name" value="small_GTP"/>
    <property type="match status" value="1"/>
</dbReference>
<dbReference type="GO" id="GO:0003743">
    <property type="term" value="F:translation initiation factor activity"/>
    <property type="evidence" value="ECO:0007669"/>
    <property type="project" value="UniProtKB-KW"/>
</dbReference>
<proteinExistence type="inferred from homology"/>
<evidence type="ECO:0000256" key="1">
    <source>
        <dbReference type="ARBA" id="ARBA00004496"/>
    </source>
</evidence>
<dbReference type="InterPro" id="IPR009000">
    <property type="entry name" value="Transl_B-barrel_sf"/>
</dbReference>
<comment type="subcellular location">
    <subcellularLocation>
        <location evidence="1">Cytoplasm</location>
    </subcellularLocation>
</comment>
<dbReference type="FunFam" id="2.40.30.10:FF:000007">
    <property type="entry name" value="Translation initiation factor IF-2"/>
    <property type="match status" value="1"/>
</dbReference>
<keyword evidence="3" id="KW-0963">Cytoplasm</keyword>
<keyword evidence="7" id="KW-0342">GTP-binding</keyword>
<dbReference type="HAMAP" id="MF_00100_B">
    <property type="entry name" value="IF_2_B"/>
    <property type="match status" value="1"/>
</dbReference>
<evidence type="ECO:0000256" key="6">
    <source>
        <dbReference type="ARBA" id="ARBA00022917"/>
    </source>
</evidence>
<evidence type="ECO:0000259" key="8">
    <source>
        <dbReference type="PROSITE" id="PS51722"/>
    </source>
</evidence>
<dbReference type="InterPro" id="IPR044145">
    <property type="entry name" value="IF2_II"/>
</dbReference>
<feature type="domain" description="Tr-type G" evidence="8">
    <location>
        <begin position="57"/>
        <end position="226"/>
    </location>
</feature>
<dbReference type="CDD" id="cd03692">
    <property type="entry name" value="mtIF2_IVc"/>
    <property type="match status" value="1"/>
</dbReference>